<dbReference type="PANTHER" id="PTHR38035">
    <property type="entry name" value="UPF0070 PROTEIN YFGM"/>
    <property type="match status" value="1"/>
</dbReference>
<reference evidence="12" key="2">
    <citation type="submission" date="2014-03" db="EMBL/GenBank/DDBJ databases">
        <title>Candidatus Competibacter-lineage genomes retrieved from metagenomes reveal functional metabolic diversity.</title>
        <authorList>
            <person name="McIlroy S.J."/>
            <person name="Albertsen M."/>
            <person name="Andresen E.K."/>
            <person name="Saunders A.M."/>
            <person name="Kristiansen R."/>
            <person name="Stokholm-Bjerregaard M."/>
            <person name="Nielsen K.L."/>
            <person name="Nielsen P.H."/>
        </authorList>
    </citation>
    <scope>NUCLEOTIDE SEQUENCE</scope>
    <source>
        <strain evidence="12">Run_A_D11</strain>
    </source>
</reference>
<evidence type="ECO:0000313" key="12">
    <source>
        <dbReference type="EMBL" id="CDI02271.1"/>
    </source>
</evidence>
<sequence length="330" mass="34057">MEQYTDEERVEDLKKWWQENGTSIIVGIVLGLIVIFGWQYWGSYRNTKSEQASLVYDAFIVAAEKPDADQAKQRGQALLNDLPKSPYAALAALRLAKLSTDSGDTADASQRLQWVIDNAKLDELKDIARLRLARILFAAGKPADAEPHLAKITTAGLTAEREELRGDVALAGNDFTKARTAYTAALAASGGNPLLQMKLDHLNPASADSVIVAPAAPPTPTQPEAPQTNAAAPPATVSEAPAVTAPAAAAESSPPPLLTAPAPTTATLAPTSPPAEPTATGSAPIPATTRVAPTPTLPDAIVTSAPPASASPEAGSAATVPAPVPPTPGQ</sequence>
<dbReference type="GO" id="GO:0044877">
    <property type="term" value="F:protein-containing complex binding"/>
    <property type="evidence" value="ECO:0007669"/>
    <property type="project" value="InterPro"/>
</dbReference>
<dbReference type="EMBL" id="CBTJ020000033">
    <property type="protein sequence ID" value="CDI02271.1"/>
    <property type="molecule type" value="Genomic_DNA"/>
</dbReference>
<proteinExistence type="inferred from homology"/>
<evidence type="ECO:0000256" key="10">
    <source>
        <dbReference type="SAM" id="Phobius"/>
    </source>
</evidence>
<dbReference type="STRING" id="1400863.BN873_270067"/>
<keyword evidence="2" id="KW-1003">Cell membrane</keyword>
<reference evidence="12" key="1">
    <citation type="submission" date="2013-07" db="EMBL/GenBank/DDBJ databases">
        <authorList>
            <person name="McIlroy S."/>
        </authorList>
    </citation>
    <scope>NUCLEOTIDE SEQUENCE [LARGE SCALE GENOMIC DNA]</scope>
    <source>
        <strain evidence="12">Run_A_D11</strain>
    </source>
</reference>
<dbReference type="PANTHER" id="PTHR38035:SF1">
    <property type="entry name" value="ANCILLARY SECYEG TRANSLOCON SUBUNIT"/>
    <property type="match status" value="1"/>
</dbReference>
<evidence type="ECO:0000256" key="3">
    <source>
        <dbReference type="ARBA" id="ARBA00022692"/>
    </source>
</evidence>
<evidence type="ECO:0000256" key="9">
    <source>
        <dbReference type="SAM" id="MobiDB-lite"/>
    </source>
</evidence>
<gene>
    <name evidence="12" type="ORF">BN873_270067</name>
</gene>
<name>W6M3I8_9GAMM</name>
<evidence type="ECO:0000256" key="8">
    <source>
        <dbReference type="ARBA" id="ARBA00024235"/>
    </source>
</evidence>
<dbReference type="OrthoDB" id="9789675at2"/>
<feature type="transmembrane region" description="Helical" evidence="10">
    <location>
        <begin position="21"/>
        <end position="41"/>
    </location>
</feature>
<evidence type="ECO:0000313" key="13">
    <source>
        <dbReference type="Proteomes" id="UP000035760"/>
    </source>
</evidence>
<feature type="compositionally biased region" description="Low complexity" evidence="9">
    <location>
        <begin position="224"/>
        <end position="252"/>
    </location>
</feature>
<keyword evidence="3 10" id="KW-0812">Transmembrane</keyword>
<evidence type="ECO:0000256" key="6">
    <source>
        <dbReference type="ARBA" id="ARBA00023186"/>
    </source>
</evidence>
<evidence type="ECO:0000256" key="2">
    <source>
        <dbReference type="ARBA" id="ARBA00022475"/>
    </source>
</evidence>
<dbReference type="AlphaFoldDB" id="W6M3I8"/>
<comment type="similarity">
    <text evidence="7">Belongs to the YfgM family.</text>
</comment>
<keyword evidence="5 10" id="KW-0472">Membrane</keyword>
<feature type="region of interest" description="Disordered" evidence="9">
    <location>
        <begin position="212"/>
        <end position="330"/>
    </location>
</feature>
<accession>W6M3I8</accession>
<keyword evidence="4 10" id="KW-1133">Transmembrane helix</keyword>
<protein>
    <recommendedName>
        <fullName evidence="8">Ancillary SecYEG translocon subunit</fullName>
    </recommendedName>
</protein>
<dbReference type="Gene3D" id="1.25.40.10">
    <property type="entry name" value="Tetratricopeptide repeat domain"/>
    <property type="match status" value="1"/>
</dbReference>
<dbReference type="InterPro" id="IPR018704">
    <property type="entry name" value="SecYEG/CpoB_TPR"/>
</dbReference>
<dbReference type="GO" id="GO:0005886">
    <property type="term" value="C:plasma membrane"/>
    <property type="evidence" value="ECO:0007669"/>
    <property type="project" value="UniProtKB-SubCell"/>
</dbReference>
<dbReference type="InterPro" id="IPR011990">
    <property type="entry name" value="TPR-like_helical_dom_sf"/>
</dbReference>
<feature type="domain" description="Ancillary SecYEG translocon subunit/Cell division coordinator CpoB TPR" evidence="11">
    <location>
        <begin position="14"/>
        <end position="203"/>
    </location>
</feature>
<dbReference type="Pfam" id="PF09976">
    <property type="entry name" value="TPR_21"/>
    <property type="match status" value="1"/>
</dbReference>
<feature type="compositionally biased region" description="Low complexity" evidence="9">
    <location>
        <begin position="259"/>
        <end position="270"/>
    </location>
</feature>
<comment type="subcellular location">
    <subcellularLocation>
        <location evidence="1">Cell membrane</location>
        <topology evidence="1">Single-pass type II membrane protein</topology>
    </subcellularLocation>
</comment>
<evidence type="ECO:0000256" key="7">
    <source>
        <dbReference type="ARBA" id="ARBA00024197"/>
    </source>
</evidence>
<dbReference type="InterPro" id="IPR026039">
    <property type="entry name" value="YfgM"/>
</dbReference>
<keyword evidence="6" id="KW-0143">Chaperone</keyword>
<dbReference type="Proteomes" id="UP000035760">
    <property type="component" value="Unassembled WGS sequence"/>
</dbReference>
<feature type="compositionally biased region" description="Low complexity" evidence="9">
    <location>
        <begin position="304"/>
        <end position="321"/>
    </location>
</feature>
<evidence type="ECO:0000256" key="5">
    <source>
        <dbReference type="ARBA" id="ARBA00023136"/>
    </source>
</evidence>
<organism evidence="12 13">
    <name type="scientific">Candidatus Competibacter denitrificans Run_A_D11</name>
    <dbReference type="NCBI Taxonomy" id="1400863"/>
    <lineage>
        <taxon>Bacteria</taxon>
        <taxon>Pseudomonadati</taxon>
        <taxon>Pseudomonadota</taxon>
        <taxon>Gammaproteobacteria</taxon>
        <taxon>Candidatus Competibacteraceae</taxon>
        <taxon>Candidatus Competibacter</taxon>
    </lineage>
</organism>
<evidence type="ECO:0000259" key="11">
    <source>
        <dbReference type="Pfam" id="PF09976"/>
    </source>
</evidence>
<evidence type="ECO:0000256" key="4">
    <source>
        <dbReference type="ARBA" id="ARBA00022989"/>
    </source>
</evidence>
<comment type="caution">
    <text evidence="12">The sequence shown here is derived from an EMBL/GenBank/DDBJ whole genome shotgun (WGS) entry which is preliminary data.</text>
</comment>
<dbReference type="RefSeq" id="WP_048672265.1">
    <property type="nucleotide sequence ID" value="NZ_CBTJ020000033.1"/>
</dbReference>
<keyword evidence="13" id="KW-1185">Reference proteome</keyword>
<evidence type="ECO:0000256" key="1">
    <source>
        <dbReference type="ARBA" id="ARBA00004401"/>
    </source>
</evidence>